<dbReference type="AlphaFoldDB" id="A0A1C6SSC2"/>
<proteinExistence type="predicted"/>
<reference evidence="2 3" key="1">
    <citation type="submission" date="2016-06" db="EMBL/GenBank/DDBJ databases">
        <authorList>
            <person name="Kjaerup R.B."/>
            <person name="Dalgaard T.S."/>
            <person name="Juul-Madsen H.R."/>
        </authorList>
    </citation>
    <scope>NUCLEOTIDE SEQUENCE [LARGE SCALE GENOMIC DNA]</scope>
    <source>
        <strain evidence="2 3">DSM 43818</strain>
    </source>
</reference>
<dbReference type="RefSeq" id="WP_091086389.1">
    <property type="nucleotide sequence ID" value="NZ_FMHT01000003.1"/>
</dbReference>
<evidence type="ECO:0000313" key="2">
    <source>
        <dbReference type="EMBL" id="SCL32391.1"/>
    </source>
</evidence>
<dbReference type="OrthoDB" id="3391099at2"/>
<name>A0A1C6SSC2_9ACTN</name>
<feature type="compositionally biased region" description="Low complexity" evidence="1">
    <location>
        <begin position="70"/>
        <end position="80"/>
    </location>
</feature>
<evidence type="ECO:0000256" key="1">
    <source>
        <dbReference type="SAM" id="MobiDB-lite"/>
    </source>
</evidence>
<gene>
    <name evidence="2" type="ORF">GA0070616_4453</name>
</gene>
<feature type="region of interest" description="Disordered" evidence="1">
    <location>
        <begin position="31"/>
        <end position="94"/>
    </location>
</feature>
<accession>A0A1C6SSC2</accession>
<dbReference type="EMBL" id="FMHT01000003">
    <property type="protein sequence ID" value="SCL32391.1"/>
    <property type="molecule type" value="Genomic_DNA"/>
</dbReference>
<dbReference type="Proteomes" id="UP000199699">
    <property type="component" value="Unassembled WGS sequence"/>
</dbReference>
<keyword evidence="3" id="KW-1185">Reference proteome</keyword>
<protein>
    <submittedName>
        <fullName evidence="2">Uncharacterized protein</fullName>
    </submittedName>
</protein>
<organism evidence="2 3">
    <name type="scientific">Micromonospora nigra</name>
    <dbReference type="NCBI Taxonomy" id="145857"/>
    <lineage>
        <taxon>Bacteria</taxon>
        <taxon>Bacillati</taxon>
        <taxon>Actinomycetota</taxon>
        <taxon>Actinomycetes</taxon>
        <taxon>Micromonosporales</taxon>
        <taxon>Micromonosporaceae</taxon>
        <taxon>Micromonospora</taxon>
    </lineage>
</organism>
<sequence>MEKRHLGTLAFVAVLALMAIVGAVGGFHLAGPGDPRSTDSPTRADGGPAGSDADPDAADPDAADPDAADPDTTGSDATGSEPQEPDRPRTYPLDRPVYDQASMRVTLVNAEVRGGSLRLNVTYRNDSAVPWPLSCPTAEDDRTSSRITLADGRSVGPDNSWCATHRPGESFLLAPGAQATSWGDFPVVPEAGSAFRLSWYGFPEVADLRLR</sequence>
<feature type="compositionally biased region" description="Acidic residues" evidence="1">
    <location>
        <begin position="53"/>
        <end position="69"/>
    </location>
</feature>
<evidence type="ECO:0000313" key="3">
    <source>
        <dbReference type="Proteomes" id="UP000199699"/>
    </source>
</evidence>